<evidence type="ECO:0000313" key="2">
    <source>
        <dbReference type="Proteomes" id="UP000805649"/>
    </source>
</evidence>
<accession>A0ACC3ZAR4</accession>
<evidence type="ECO:0000313" key="1">
    <source>
        <dbReference type="EMBL" id="KAL0941248.1"/>
    </source>
</evidence>
<dbReference type="Proteomes" id="UP000805649">
    <property type="component" value="Unassembled WGS sequence"/>
</dbReference>
<name>A0ACC3ZAR4_COLTU</name>
<keyword evidence="2" id="KW-1185">Reference proteome</keyword>
<sequence>MKFISFLGAFVPLAILVIADPPACLLAALGQQGIPSGIEQLCTEKQTAMLSNLTSLCENNALRPAYDSYASTCSEIGVKVDSLPASSSVPAATVDGMPGSSTPHVTSPPSSTNIPLVSISSAPRETKPASTAGAIAPHALLFTLFGLSTTGLFSIVFL</sequence>
<protein>
    <submittedName>
        <fullName evidence="1">Uncharacterized protein</fullName>
    </submittedName>
</protein>
<comment type="caution">
    <text evidence="1">The sequence shown here is derived from an EMBL/GenBank/DDBJ whole genome shotgun (WGS) entry which is preliminary data.</text>
</comment>
<dbReference type="EMBL" id="VUJX02000002">
    <property type="protein sequence ID" value="KAL0941248.1"/>
    <property type="molecule type" value="Genomic_DNA"/>
</dbReference>
<organism evidence="1 2">
    <name type="scientific">Colletotrichum truncatum</name>
    <name type="common">Anthracnose fungus</name>
    <name type="synonym">Colletotrichum capsici</name>
    <dbReference type="NCBI Taxonomy" id="5467"/>
    <lineage>
        <taxon>Eukaryota</taxon>
        <taxon>Fungi</taxon>
        <taxon>Dikarya</taxon>
        <taxon>Ascomycota</taxon>
        <taxon>Pezizomycotina</taxon>
        <taxon>Sordariomycetes</taxon>
        <taxon>Hypocreomycetidae</taxon>
        <taxon>Glomerellales</taxon>
        <taxon>Glomerellaceae</taxon>
        <taxon>Colletotrichum</taxon>
        <taxon>Colletotrichum truncatum species complex</taxon>
    </lineage>
</organism>
<gene>
    <name evidence="1" type="ORF">CTRU02_204011</name>
</gene>
<reference evidence="1 2" key="1">
    <citation type="journal article" date="2020" name="Phytopathology">
        <title>Genome Sequence Resources of Colletotrichum truncatum, C. plurivorum, C. musicola, and C. sojae: Four Species Pathogenic to Soybean (Glycine max).</title>
        <authorList>
            <person name="Rogerio F."/>
            <person name="Boufleur T.R."/>
            <person name="Ciampi-Guillardi M."/>
            <person name="Sukno S.A."/>
            <person name="Thon M.R."/>
            <person name="Massola Junior N.S."/>
            <person name="Baroncelli R."/>
        </authorList>
    </citation>
    <scope>NUCLEOTIDE SEQUENCE [LARGE SCALE GENOMIC DNA]</scope>
    <source>
        <strain evidence="1 2">CMES1059</strain>
    </source>
</reference>
<proteinExistence type="predicted"/>